<dbReference type="Proteomes" id="UP000267821">
    <property type="component" value="Unassembled WGS sequence"/>
</dbReference>
<name>A0A3N4LUS4_9PEZI</name>
<evidence type="ECO:0000313" key="3">
    <source>
        <dbReference type="Proteomes" id="UP000267821"/>
    </source>
</evidence>
<dbReference type="AlphaFoldDB" id="A0A3N4LUS4"/>
<dbReference type="EMBL" id="ML121534">
    <property type="protein sequence ID" value="RPB26617.1"/>
    <property type="molecule type" value="Genomic_DNA"/>
</dbReference>
<protein>
    <submittedName>
        <fullName evidence="2">Uncharacterized protein</fullName>
    </submittedName>
</protein>
<dbReference type="InParanoid" id="A0A3N4LUS4"/>
<accession>A0A3N4LUS4</accession>
<feature type="transmembrane region" description="Helical" evidence="1">
    <location>
        <begin position="74"/>
        <end position="99"/>
    </location>
</feature>
<sequence>MSKLPIRTVQSHSDHGDIELEGSHHQNILPSIYPDIFSSASSPSSSFPFLHPRSISITLTTVPRRKYLRPSLQIYMGSLVNTFAGVLYIASHLLFINIFNELSRSCSDYNDSWCPSFRSAIYTSHYPTGGVDDGVVKI</sequence>
<keyword evidence="1" id="KW-1133">Transmembrane helix</keyword>
<keyword evidence="1" id="KW-0472">Membrane</keyword>
<gene>
    <name evidence="2" type="ORF">L211DRAFT_685414</name>
</gene>
<evidence type="ECO:0000256" key="1">
    <source>
        <dbReference type="SAM" id="Phobius"/>
    </source>
</evidence>
<evidence type="ECO:0000313" key="2">
    <source>
        <dbReference type="EMBL" id="RPB26617.1"/>
    </source>
</evidence>
<reference evidence="2 3" key="1">
    <citation type="journal article" date="2018" name="Nat. Ecol. Evol.">
        <title>Pezizomycetes genomes reveal the molecular basis of ectomycorrhizal truffle lifestyle.</title>
        <authorList>
            <person name="Murat C."/>
            <person name="Payen T."/>
            <person name="Noel B."/>
            <person name="Kuo A."/>
            <person name="Morin E."/>
            <person name="Chen J."/>
            <person name="Kohler A."/>
            <person name="Krizsan K."/>
            <person name="Balestrini R."/>
            <person name="Da Silva C."/>
            <person name="Montanini B."/>
            <person name="Hainaut M."/>
            <person name="Levati E."/>
            <person name="Barry K.W."/>
            <person name="Belfiori B."/>
            <person name="Cichocki N."/>
            <person name="Clum A."/>
            <person name="Dockter R.B."/>
            <person name="Fauchery L."/>
            <person name="Guy J."/>
            <person name="Iotti M."/>
            <person name="Le Tacon F."/>
            <person name="Lindquist E.A."/>
            <person name="Lipzen A."/>
            <person name="Malagnac F."/>
            <person name="Mello A."/>
            <person name="Molinier V."/>
            <person name="Miyauchi S."/>
            <person name="Poulain J."/>
            <person name="Riccioni C."/>
            <person name="Rubini A."/>
            <person name="Sitrit Y."/>
            <person name="Splivallo R."/>
            <person name="Traeger S."/>
            <person name="Wang M."/>
            <person name="Zifcakova L."/>
            <person name="Wipf D."/>
            <person name="Zambonelli A."/>
            <person name="Paolocci F."/>
            <person name="Nowrousian M."/>
            <person name="Ottonello S."/>
            <person name="Baldrian P."/>
            <person name="Spatafora J.W."/>
            <person name="Henrissat B."/>
            <person name="Nagy L.G."/>
            <person name="Aury J.M."/>
            <person name="Wincker P."/>
            <person name="Grigoriev I.V."/>
            <person name="Bonfante P."/>
            <person name="Martin F.M."/>
        </authorList>
    </citation>
    <scope>NUCLEOTIDE SEQUENCE [LARGE SCALE GENOMIC DNA]</scope>
    <source>
        <strain evidence="2 3">ATCC MYA-4762</strain>
    </source>
</reference>
<proteinExistence type="predicted"/>
<organism evidence="2 3">
    <name type="scientific">Terfezia boudieri ATCC MYA-4762</name>
    <dbReference type="NCBI Taxonomy" id="1051890"/>
    <lineage>
        <taxon>Eukaryota</taxon>
        <taxon>Fungi</taxon>
        <taxon>Dikarya</taxon>
        <taxon>Ascomycota</taxon>
        <taxon>Pezizomycotina</taxon>
        <taxon>Pezizomycetes</taxon>
        <taxon>Pezizales</taxon>
        <taxon>Pezizaceae</taxon>
        <taxon>Terfezia</taxon>
    </lineage>
</organism>
<keyword evidence="3" id="KW-1185">Reference proteome</keyword>
<keyword evidence="1" id="KW-0812">Transmembrane</keyword>